<dbReference type="NCBIfam" id="TIGR02141">
    <property type="entry name" value="modB_ABC"/>
    <property type="match status" value="1"/>
</dbReference>
<feature type="region of interest" description="Disordered" evidence="10">
    <location>
        <begin position="480"/>
        <end position="503"/>
    </location>
</feature>
<evidence type="ECO:0000256" key="7">
    <source>
        <dbReference type="ARBA" id="ARBA00022989"/>
    </source>
</evidence>
<dbReference type="Gene3D" id="1.10.3720.10">
    <property type="entry name" value="MetI-like"/>
    <property type="match status" value="1"/>
</dbReference>
<evidence type="ECO:0000256" key="5">
    <source>
        <dbReference type="ARBA" id="ARBA00022505"/>
    </source>
</evidence>
<keyword evidence="5" id="KW-0500">Molybdenum</keyword>
<dbReference type="RefSeq" id="WP_289544436.1">
    <property type="nucleotide sequence ID" value="NZ_JAUDDZ010000002.1"/>
</dbReference>
<accession>A0ABT7V7I6</accession>
<evidence type="ECO:0000256" key="2">
    <source>
        <dbReference type="ARBA" id="ARBA00007069"/>
    </source>
</evidence>
<feature type="transmembrane region" description="Helical" evidence="9">
    <location>
        <begin position="375"/>
        <end position="397"/>
    </location>
</feature>
<dbReference type="Pfam" id="PF00528">
    <property type="entry name" value="BPD_transp_1"/>
    <property type="match status" value="1"/>
</dbReference>
<evidence type="ECO:0000256" key="1">
    <source>
        <dbReference type="ARBA" id="ARBA00004651"/>
    </source>
</evidence>
<comment type="similarity">
    <text evidence="2">Belongs to the binding-protein-dependent transport system permease family. CysTW subfamily.</text>
</comment>
<evidence type="ECO:0000259" key="11">
    <source>
        <dbReference type="PROSITE" id="PS50928"/>
    </source>
</evidence>
<sequence length="540" mass="57094">MSPRDAISTTYPIKGCARQASPFVLRMLVVLACLLFCLAAPPRAWAEGAGGEQAVADSAVDDEAGFGLNGFVRNNAGTARAARGEDLGYRIPLAEGSTLVLVNTPDEVLVYIDADAAYAAGFSHDSGSDVEALRALVEELDETHSRGGALLSGEDKPWYVTTDPEVDRGAYRYRFCVEAAGGRYTSVVPAGLAEGEDAGDVAESLGIDLGDGVLWSDNAAFVPASDVAREAVPSLLDQAREFFGGIDYRPFWVSLKTSVIALVFTFVLGLVAAWKTMGTSSRLKGVLDSIFTIPMVLPPTVCGFLLMLFFGQSTSIGRWLIAHGIDIVFTWPAAVVSAIVVSFPLMYRTALGAFEALDPAMLDAARTLGWSETRIFRTLMLPLAWPSIAAGTVLAFARAMGEFGCTLFFAGNYAGVTETIPIAIYFQWMGGSSAVALFWVVVVIVFSFLVILFINLYTGHSQAYRHRGLTRAERKQLAAGARRRGAEGAPGEGAPSGDGLEEQGGDALVIDREALRELLLGDAGAGSGGSAGDGSPKGGR</sequence>
<evidence type="ECO:0000313" key="12">
    <source>
        <dbReference type="EMBL" id="MDM8274455.1"/>
    </source>
</evidence>
<protein>
    <submittedName>
        <fullName evidence="12">Molybdate ABC transporter permease subunit</fullName>
    </submittedName>
</protein>
<feature type="transmembrane region" description="Helical" evidence="9">
    <location>
        <begin position="331"/>
        <end position="354"/>
    </location>
</feature>
<feature type="region of interest" description="Disordered" evidence="10">
    <location>
        <begin position="521"/>
        <end position="540"/>
    </location>
</feature>
<feature type="compositionally biased region" description="Gly residues" evidence="10">
    <location>
        <begin position="523"/>
        <end position="540"/>
    </location>
</feature>
<proteinExistence type="inferred from homology"/>
<comment type="subcellular location">
    <subcellularLocation>
        <location evidence="1 9">Cell membrane</location>
        <topology evidence="1 9">Multi-pass membrane protein</topology>
    </subcellularLocation>
</comment>
<name>A0ABT7V7I6_9ACTN</name>
<dbReference type="CDD" id="cd06261">
    <property type="entry name" value="TM_PBP2"/>
    <property type="match status" value="1"/>
</dbReference>
<dbReference type="Proteomes" id="UP001529421">
    <property type="component" value="Unassembled WGS sequence"/>
</dbReference>
<evidence type="ECO:0000256" key="10">
    <source>
        <dbReference type="SAM" id="MobiDB-lite"/>
    </source>
</evidence>
<feature type="domain" description="ABC transmembrane type-1" evidence="11">
    <location>
        <begin position="251"/>
        <end position="454"/>
    </location>
</feature>
<comment type="caution">
    <text evidence="12">The sequence shown here is derived from an EMBL/GenBank/DDBJ whole genome shotgun (WGS) entry which is preliminary data.</text>
</comment>
<dbReference type="InterPro" id="IPR035906">
    <property type="entry name" value="MetI-like_sf"/>
</dbReference>
<dbReference type="PROSITE" id="PS50928">
    <property type="entry name" value="ABC_TM1"/>
    <property type="match status" value="1"/>
</dbReference>
<gene>
    <name evidence="12" type="primary">modB</name>
    <name evidence="12" type="ORF">QUW28_02910</name>
</gene>
<evidence type="ECO:0000256" key="9">
    <source>
        <dbReference type="RuleBase" id="RU363032"/>
    </source>
</evidence>
<keyword evidence="4" id="KW-1003">Cell membrane</keyword>
<evidence type="ECO:0000313" key="13">
    <source>
        <dbReference type="Proteomes" id="UP001529421"/>
    </source>
</evidence>
<evidence type="ECO:0000256" key="8">
    <source>
        <dbReference type="ARBA" id="ARBA00023136"/>
    </source>
</evidence>
<organism evidence="12 13">
    <name type="scientific">Enorma phocaeensis</name>
    <dbReference type="NCBI Taxonomy" id="1871019"/>
    <lineage>
        <taxon>Bacteria</taxon>
        <taxon>Bacillati</taxon>
        <taxon>Actinomycetota</taxon>
        <taxon>Coriobacteriia</taxon>
        <taxon>Coriobacteriales</taxon>
        <taxon>Coriobacteriaceae</taxon>
        <taxon>Enorma</taxon>
    </lineage>
</organism>
<keyword evidence="6 9" id="KW-0812">Transmembrane</keyword>
<evidence type="ECO:0000256" key="6">
    <source>
        <dbReference type="ARBA" id="ARBA00022692"/>
    </source>
</evidence>
<keyword evidence="3 9" id="KW-0813">Transport</keyword>
<keyword evidence="13" id="KW-1185">Reference proteome</keyword>
<dbReference type="SUPFAM" id="SSF161098">
    <property type="entry name" value="MetI-like"/>
    <property type="match status" value="1"/>
</dbReference>
<evidence type="ECO:0000256" key="4">
    <source>
        <dbReference type="ARBA" id="ARBA00022475"/>
    </source>
</evidence>
<keyword evidence="7 9" id="KW-1133">Transmembrane helix</keyword>
<feature type="transmembrane region" description="Helical" evidence="9">
    <location>
        <begin position="286"/>
        <end position="311"/>
    </location>
</feature>
<dbReference type="InterPro" id="IPR011867">
    <property type="entry name" value="ModB_ABC"/>
</dbReference>
<evidence type="ECO:0000256" key="3">
    <source>
        <dbReference type="ARBA" id="ARBA00022448"/>
    </source>
</evidence>
<reference evidence="12 13" key="2">
    <citation type="submission" date="2023-06" db="EMBL/GenBank/DDBJ databases">
        <authorList>
            <person name="Zeman M."/>
            <person name="Kubasova T."/>
            <person name="Jahodarova E."/>
            <person name="Nykrynova M."/>
            <person name="Rychlik I."/>
        </authorList>
    </citation>
    <scope>NUCLEOTIDE SEQUENCE [LARGE SCALE GENOMIC DNA]</scope>
    <source>
        <strain evidence="12 13">154_Feed</strain>
    </source>
</reference>
<dbReference type="PANTHER" id="PTHR30183">
    <property type="entry name" value="MOLYBDENUM TRANSPORT SYSTEM PERMEASE PROTEIN MODB"/>
    <property type="match status" value="1"/>
</dbReference>
<reference evidence="13" key="1">
    <citation type="submission" date="2023-06" db="EMBL/GenBank/DDBJ databases">
        <title>Identification and characterization of horizontal gene transfer across gut microbiota members of farm animals based on homology search.</title>
        <authorList>
            <person name="Zeman M."/>
            <person name="Kubasova T."/>
            <person name="Jahodarova E."/>
            <person name="Nykrynova M."/>
            <person name="Rychlik I."/>
        </authorList>
    </citation>
    <scope>NUCLEOTIDE SEQUENCE [LARGE SCALE GENOMIC DNA]</scope>
    <source>
        <strain evidence="13">154_Feed</strain>
    </source>
</reference>
<keyword evidence="8 9" id="KW-0472">Membrane</keyword>
<dbReference type="PANTHER" id="PTHR30183:SF3">
    <property type="entry name" value="MOLYBDENUM TRANSPORT SYSTEM PERMEASE PROTEIN MODB"/>
    <property type="match status" value="1"/>
</dbReference>
<dbReference type="InterPro" id="IPR000515">
    <property type="entry name" value="MetI-like"/>
</dbReference>
<dbReference type="EMBL" id="JAUDDZ010000002">
    <property type="protein sequence ID" value="MDM8274455.1"/>
    <property type="molecule type" value="Genomic_DNA"/>
</dbReference>
<feature type="transmembrane region" description="Helical" evidence="9">
    <location>
        <begin position="251"/>
        <end position="274"/>
    </location>
</feature>
<feature type="transmembrane region" description="Helical" evidence="9">
    <location>
        <begin position="436"/>
        <end position="457"/>
    </location>
</feature>